<dbReference type="PANTHER" id="PTHR12236:SF79">
    <property type="entry name" value="CUTICULAR PROTEIN 50CB-RELATED"/>
    <property type="match status" value="1"/>
</dbReference>
<accession>A0A164K0F9</accession>
<comment type="caution">
    <text evidence="2">The sequence shown here is derived from an EMBL/GenBank/DDBJ whole genome shotgun (WGS) entry which is preliminary data.</text>
</comment>
<protein>
    <submittedName>
        <fullName evidence="2">Cuticular-like protein</fullName>
    </submittedName>
</protein>
<gene>
    <name evidence="2" type="ORF">APZ42_034589</name>
</gene>
<evidence type="ECO:0000313" key="2">
    <source>
        <dbReference type="EMBL" id="KZS02827.1"/>
    </source>
</evidence>
<dbReference type="InterPro" id="IPR051217">
    <property type="entry name" value="Insect_Cuticle_Struc_Prot"/>
</dbReference>
<dbReference type="Proteomes" id="UP000076858">
    <property type="component" value="Unassembled WGS sequence"/>
</dbReference>
<keyword evidence="1" id="KW-0193">Cuticle</keyword>
<dbReference type="GO" id="GO:0005615">
    <property type="term" value="C:extracellular space"/>
    <property type="evidence" value="ECO:0007669"/>
    <property type="project" value="TreeGrafter"/>
</dbReference>
<evidence type="ECO:0000313" key="3">
    <source>
        <dbReference type="Proteomes" id="UP000076858"/>
    </source>
</evidence>
<dbReference type="AlphaFoldDB" id="A0A164K0F9"/>
<evidence type="ECO:0000256" key="1">
    <source>
        <dbReference type="ARBA" id="ARBA00022460"/>
    </source>
</evidence>
<sequence>MPMNLTTWQKRLKTSSYCVQLPDGRTQIFTYTADSYGYTADVKFEGKAKYAEYVHPKHNTSSAPAYQATTAPVYSVSSLERAPVPVSSAPQHRASLHQSYYLPCSSLHIPSSTYTIPIALSKY</sequence>
<dbReference type="PANTHER" id="PTHR12236">
    <property type="entry name" value="STRUCTURAL CONTITUENT OF CUTICLE"/>
    <property type="match status" value="1"/>
</dbReference>
<reference evidence="2 3" key="1">
    <citation type="submission" date="2016-03" db="EMBL/GenBank/DDBJ databases">
        <title>EvidentialGene: Evidence-directed Construction of Genes on Genomes.</title>
        <authorList>
            <person name="Gilbert D.G."/>
            <person name="Choi J.-H."/>
            <person name="Mockaitis K."/>
            <person name="Colbourne J."/>
            <person name="Pfrender M."/>
        </authorList>
    </citation>
    <scope>NUCLEOTIDE SEQUENCE [LARGE SCALE GENOMIC DNA]</scope>
    <source>
        <strain evidence="2 3">Xinb3</strain>
        <tissue evidence="2">Complete organism</tissue>
    </source>
</reference>
<keyword evidence="3" id="KW-1185">Reference proteome</keyword>
<dbReference type="GO" id="GO:0031012">
    <property type="term" value="C:extracellular matrix"/>
    <property type="evidence" value="ECO:0007669"/>
    <property type="project" value="TreeGrafter"/>
</dbReference>
<dbReference type="EMBL" id="LRGB01003393">
    <property type="protein sequence ID" value="KZS02827.1"/>
    <property type="molecule type" value="Genomic_DNA"/>
</dbReference>
<proteinExistence type="predicted"/>
<name>A0A164K0F9_9CRUS</name>
<organism evidence="2 3">
    <name type="scientific">Daphnia magna</name>
    <dbReference type="NCBI Taxonomy" id="35525"/>
    <lineage>
        <taxon>Eukaryota</taxon>
        <taxon>Metazoa</taxon>
        <taxon>Ecdysozoa</taxon>
        <taxon>Arthropoda</taxon>
        <taxon>Crustacea</taxon>
        <taxon>Branchiopoda</taxon>
        <taxon>Diplostraca</taxon>
        <taxon>Cladocera</taxon>
        <taxon>Anomopoda</taxon>
        <taxon>Daphniidae</taxon>
        <taxon>Daphnia</taxon>
    </lineage>
</organism>
<dbReference type="GO" id="GO:0042302">
    <property type="term" value="F:structural constituent of cuticle"/>
    <property type="evidence" value="ECO:0007669"/>
    <property type="project" value="UniProtKB-KW"/>
</dbReference>